<feature type="domain" description="Ion transport" evidence="9">
    <location>
        <begin position="27"/>
        <end position="199"/>
    </location>
</feature>
<name>A0A0D6M203_9BILA</name>
<keyword evidence="2" id="KW-0813">Transport</keyword>
<evidence type="ECO:0000256" key="1">
    <source>
        <dbReference type="ARBA" id="ARBA00004141"/>
    </source>
</evidence>
<feature type="transmembrane region" description="Helical" evidence="8">
    <location>
        <begin position="30"/>
        <end position="46"/>
    </location>
</feature>
<keyword evidence="11" id="KW-1185">Reference proteome</keyword>
<evidence type="ECO:0000259" key="9">
    <source>
        <dbReference type="Pfam" id="PF00520"/>
    </source>
</evidence>
<protein>
    <submittedName>
        <fullName evidence="10">Transporter, cation channel family protein</fullName>
    </submittedName>
</protein>
<dbReference type="GO" id="GO:0051480">
    <property type="term" value="P:regulation of cytosolic calcium ion concentration"/>
    <property type="evidence" value="ECO:0007669"/>
    <property type="project" value="TreeGrafter"/>
</dbReference>
<dbReference type="AlphaFoldDB" id="A0A0D6M203"/>
<evidence type="ECO:0000256" key="2">
    <source>
        <dbReference type="ARBA" id="ARBA00022448"/>
    </source>
</evidence>
<dbReference type="PRINTS" id="PR01097">
    <property type="entry name" value="TRNSRECEPTRP"/>
</dbReference>
<evidence type="ECO:0000256" key="5">
    <source>
        <dbReference type="ARBA" id="ARBA00023065"/>
    </source>
</evidence>
<reference evidence="10 11" key="1">
    <citation type="submission" date="2013-05" db="EMBL/GenBank/DDBJ databases">
        <title>Draft genome of the parasitic nematode Anyclostoma ceylanicum.</title>
        <authorList>
            <person name="Mitreva M."/>
        </authorList>
    </citation>
    <scope>NUCLEOTIDE SEQUENCE [LARGE SCALE GENOMIC DNA]</scope>
</reference>
<proteinExistence type="predicted"/>
<evidence type="ECO:0000313" key="10">
    <source>
        <dbReference type="EMBL" id="EPB76356.1"/>
    </source>
</evidence>
<dbReference type="GO" id="GO:0034703">
    <property type="term" value="C:cation channel complex"/>
    <property type="evidence" value="ECO:0007669"/>
    <property type="project" value="TreeGrafter"/>
</dbReference>
<feature type="transmembrane region" description="Helical" evidence="8">
    <location>
        <begin position="158"/>
        <end position="183"/>
    </location>
</feature>
<keyword evidence="4 8" id="KW-1133">Transmembrane helix</keyword>
<keyword evidence="7" id="KW-0407">Ion channel</keyword>
<keyword evidence="5" id="KW-0406">Ion transport</keyword>
<keyword evidence="3 8" id="KW-0812">Transmembrane</keyword>
<evidence type="ECO:0000256" key="6">
    <source>
        <dbReference type="ARBA" id="ARBA00023136"/>
    </source>
</evidence>
<evidence type="ECO:0000256" key="7">
    <source>
        <dbReference type="ARBA" id="ARBA00023303"/>
    </source>
</evidence>
<dbReference type="Proteomes" id="UP000054495">
    <property type="component" value="Unassembled WGS sequence"/>
</dbReference>
<dbReference type="InterPro" id="IPR002153">
    <property type="entry name" value="TRPC_channel"/>
</dbReference>
<comment type="subcellular location">
    <subcellularLocation>
        <location evidence="1">Membrane</location>
        <topology evidence="1">Multi-pass membrane protein</topology>
    </subcellularLocation>
</comment>
<gene>
    <name evidence="10" type="ORF">ANCCEY_04568</name>
</gene>
<dbReference type="GO" id="GO:0015279">
    <property type="term" value="F:store-operated calcium channel activity"/>
    <property type="evidence" value="ECO:0007669"/>
    <property type="project" value="TreeGrafter"/>
</dbReference>
<evidence type="ECO:0000256" key="3">
    <source>
        <dbReference type="ARBA" id="ARBA00022692"/>
    </source>
</evidence>
<organism evidence="10 11">
    <name type="scientific">Ancylostoma ceylanicum</name>
    <dbReference type="NCBI Taxonomy" id="53326"/>
    <lineage>
        <taxon>Eukaryota</taxon>
        <taxon>Metazoa</taxon>
        <taxon>Ecdysozoa</taxon>
        <taxon>Nematoda</taxon>
        <taxon>Chromadorea</taxon>
        <taxon>Rhabditida</taxon>
        <taxon>Rhabditina</taxon>
        <taxon>Rhabditomorpha</taxon>
        <taxon>Strongyloidea</taxon>
        <taxon>Ancylostomatidae</taxon>
        <taxon>Ancylostomatinae</taxon>
        <taxon>Ancylostoma</taxon>
    </lineage>
</organism>
<dbReference type="PANTHER" id="PTHR10117:SF54">
    <property type="entry name" value="TRANSIENT RECEPTOR POTENTIAL-GAMMA PROTEIN"/>
    <property type="match status" value="1"/>
</dbReference>
<evidence type="ECO:0000256" key="4">
    <source>
        <dbReference type="ARBA" id="ARBA00022989"/>
    </source>
</evidence>
<dbReference type="EMBL" id="KE124867">
    <property type="protein sequence ID" value="EPB76356.1"/>
    <property type="molecule type" value="Genomic_DNA"/>
</dbReference>
<dbReference type="PANTHER" id="PTHR10117">
    <property type="entry name" value="TRANSIENT RECEPTOR POTENTIAL CHANNEL"/>
    <property type="match status" value="1"/>
</dbReference>
<dbReference type="GO" id="GO:0070679">
    <property type="term" value="F:inositol 1,4,5 trisphosphate binding"/>
    <property type="evidence" value="ECO:0007669"/>
    <property type="project" value="TreeGrafter"/>
</dbReference>
<evidence type="ECO:0000256" key="8">
    <source>
        <dbReference type="SAM" id="Phobius"/>
    </source>
</evidence>
<accession>A0A0D6M203</accession>
<dbReference type="Pfam" id="PF00520">
    <property type="entry name" value="Ion_trans"/>
    <property type="match status" value="1"/>
</dbReference>
<sequence length="449" mass="52042">MASQRIDRVDNMFREENAPARKEGRGPPPTPVEIAIMIWVLGLIWVEIKQLWDCGLHDYCHNLWNILDFITNSLYLSTAALRLVAYYQVDREMRDPRTQHIGRFLQRRDWDAWDPTLVSECVFATANIFSSLKLVHIFTVNPYLGPLKISLGRMVIDILKFFLVYALVLFAFACGLNQLLWYYGSMRQQNQADIEWKFARSKLFIEYFDDTATLPPPFNIIPSPKSFYYGLKWICDRYCGCSKAIQAGKQRSMRRTLTTICKLEHNFLFVTRNLVKRYIAQMQRVKQQNEGVSEDDVNEIKQDISAFRYELLGILRSAGFNTGHTDINQKTYTRNKRRSAMAERRLKKGLPEFNIPIPESFQNARKNSLASLTSADSQKHSPLRLPHLNWKRFKKKVSFKYPSPRTSPALPCTKSKSLSLDFHGALPNTIINHLSNGARRSVNHTSITY</sequence>
<dbReference type="InterPro" id="IPR005821">
    <property type="entry name" value="Ion_trans_dom"/>
</dbReference>
<evidence type="ECO:0000313" key="11">
    <source>
        <dbReference type="Proteomes" id="UP000054495"/>
    </source>
</evidence>
<keyword evidence="6 8" id="KW-0472">Membrane</keyword>
<dbReference type="GO" id="GO:0005886">
    <property type="term" value="C:plasma membrane"/>
    <property type="evidence" value="ECO:0007669"/>
    <property type="project" value="TreeGrafter"/>
</dbReference>
<feature type="transmembrane region" description="Helical" evidence="8">
    <location>
        <begin position="66"/>
        <end position="87"/>
    </location>
</feature>